<feature type="transmembrane region" description="Helical" evidence="5">
    <location>
        <begin position="36"/>
        <end position="55"/>
    </location>
</feature>
<protein>
    <submittedName>
        <fullName evidence="7">Yip1 family protein</fullName>
    </submittedName>
</protein>
<organism evidence="7 8">
    <name type="scientific">Neobacillus novalis</name>
    <dbReference type="NCBI Taxonomy" id="220687"/>
    <lineage>
        <taxon>Bacteria</taxon>
        <taxon>Bacillati</taxon>
        <taxon>Bacillota</taxon>
        <taxon>Bacilli</taxon>
        <taxon>Bacillales</taxon>
        <taxon>Bacillaceae</taxon>
        <taxon>Neobacillus</taxon>
    </lineage>
</organism>
<name>A0AA95MTN1_9BACI</name>
<dbReference type="AlphaFoldDB" id="A0AA95MTN1"/>
<evidence type="ECO:0000313" key="7">
    <source>
        <dbReference type="EMBL" id="WHY87805.1"/>
    </source>
</evidence>
<reference evidence="7" key="1">
    <citation type="submission" date="2023-05" db="EMBL/GenBank/DDBJ databases">
        <title>Comparative genomics of Bacillaceae isolates and their secondary metabolite potential.</title>
        <authorList>
            <person name="Song L."/>
            <person name="Nielsen L.J."/>
            <person name="Mohite O."/>
            <person name="Xu X."/>
            <person name="Weber T."/>
            <person name="Kovacs A.T."/>
        </authorList>
    </citation>
    <scope>NUCLEOTIDE SEQUENCE</scope>
    <source>
        <strain evidence="7">XLM17</strain>
    </source>
</reference>
<dbReference type="EMBL" id="CP126114">
    <property type="protein sequence ID" value="WHY87805.1"/>
    <property type="molecule type" value="Genomic_DNA"/>
</dbReference>
<feature type="transmembrane region" description="Helical" evidence="5">
    <location>
        <begin position="125"/>
        <end position="144"/>
    </location>
</feature>
<gene>
    <name evidence="7" type="ORF">QNH39_08240</name>
</gene>
<evidence type="ECO:0000313" key="8">
    <source>
        <dbReference type="Proteomes" id="UP001178288"/>
    </source>
</evidence>
<dbReference type="KEGG" id="nnv:QNH39_08240"/>
<evidence type="ECO:0000259" key="6">
    <source>
        <dbReference type="Pfam" id="PF04893"/>
    </source>
</evidence>
<evidence type="ECO:0000256" key="1">
    <source>
        <dbReference type="ARBA" id="ARBA00004141"/>
    </source>
</evidence>
<dbReference type="Pfam" id="PF04893">
    <property type="entry name" value="Yip1"/>
    <property type="match status" value="1"/>
</dbReference>
<keyword evidence="4 5" id="KW-0472">Membrane</keyword>
<sequence length="223" mass="24011">MEMEKDLNTVKESPKLLGMFTSPGLQFERIKQNPKIWVPLIIISIIYAIGMTLMALSMDAETLVGSELPEDQAEIILVVTKVIFAITGIFAPIITILISSAIHLIIAKIANSAVSFKQLFSMNTYIMIIGAVGLIINMAVRYVIGGSSEIYITSLAGFLNLDKAGVLSSVEVFGIWGVILTALGLHKTAQFSKGLAWTIAIAFFLIGMGFGLVGTLFQGAPKL</sequence>
<dbReference type="InterPro" id="IPR006977">
    <property type="entry name" value="Yip1_dom"/>
</dbReference>
<evidence type="ECO:0000256" key="5">
    <source>
        <dbReference type="SAM" id="Phobius"/>
    </source>
</evidence>
<evidence type="ECO:0000256" key="2">
    <source>
        <dbReference type="ARBA" id="ARBA00022692"/>
    </source>
</evidence>
<dbReference type="RefSeq" id="WP_172800855.1">
    <property type="nucleotide sequence ID" value="NZ_CP126114.1"/>
</dbReference>
<keyword evidence="2 5" id="KW-0812">Transmembrane</keyword>
<keyword evidence="8" id="KW-1185">Reference proteome</keyword>
<comment type="subcellular location">
    <subcellularLocation>
        <location evidence="1">Membrane</location>
        <topology evidence="1">Multi-pass membrane protein</topology>
    </subcellularLocation>
</comment>
<dbReference type="GO" id="GO:0016020">
    <property type="term" value="C:membrane"/>
    <property type="evidence" value="ECO:0007669"/>
    <property type="project" value="UniProtKB-SubCell"/>
</dbReference>
<feature type="transmembrane region" description="Helical" evidence="5">
    <location>
        <begin position="164"/>
        <end position="183"/>
    </location>
</feature>
<keyword evidence="3 5" id="KW-1133">Transmembrane helix</keyword>
<accession>A0AA95MTN1</accession>
<evidence type="ECO:0000256" key="3">
    <source>
        <dbReference type="ARBA" id="ARBA00022989"/>
    </source>
</evidence>
<feature type="transmembrane region" description="Helical" evidence="5">
    <location>
        <begin position="75"/>
        <end position="105"/>
    </location>
</feature>
<proteinExistence type="predicted"/>
<feature type="domain" description="Yip1" evidence="6">
    <location>
        <begin position="18"/>
        <end position="213"/>
    </location>
</feature>
<dbReference type="Proteomes" id="UP001178288">
    <property type="component" value="Chromosome"/>
</dbReference>
<evidence type="ECO:0000256" key="4">
    <source>
        <dbReference type="ARBA" id="ARBA00023136"/>
    </source>
</evidence>
<feature type="transmembrane region" description="Helical" evidence="5">
    <location>
        <begin position="195"/>
        <end position="217"/>
    </location>
</feature>